<dbReference type="AlphaFoldDB" id="A0AAD5K6Z9"/>
<gene>
    <name evidence="1" type="ORF">BDA99DRAFT_573196</name>
</gene>
<comment type="caution">
    <text evidence="1">The sequence shown here is derived from an EMBL/GenBank/DDBJ whole genome shotgun (WGS) entry which is preliminary data.</text>
</comment>
<reference evidence="1" key="2">
    <citation type="submission" date="2023-02" db="EMBL/GenBank/DDBJ databases">
        <authorList>
            <consortium name="DOE Joint Genome Institute"/>
            <person name="Mondo S.J."/>
            <person name="Chang Y."/>
            <person name="Wang Y."/>
            <person name="Ahrendt S."/>
            <person name="Andreopoulos W."/>
            <person name="Barry K."/>
            <person name="Beard J."/>
            <person name="Benny G.L."/>
            <person name="Blankenship S."/>
            <person name="Bonito G."/>
            <person name="Cuomo C."/>
            <person name="Desiro A."/>
            <person name="Gervers K.A."/>
            <person name="Hundley H."/>
            <person name="Kuo A."/>
            <person name="LaButti K."/>
            <person name="Lang B.F."/>
            <person name="Lipzen A."/>
            <person name="O'Donnell K."/>
            <person name="Pangilinan J."/>
            <person name="Reynolds N."/>
            <person name="Sandor L."/>
            <person name="Smith M.W."/>
            <person name="Tsang A."/>
            <person name="Grigoriev I.V."/>
            <person name="Stajich J.E."/>
            <person name="Spatafora J.W."/>
        </authorList>
    </citation>
    <scope>NUCLEOTIDE SEQUENCE</scope>
    <source>
        <strain evidence="1">RSA 2281</strain>
    </source>
</reference>
<name>A0AAD5K6Z9_9FUNG</name>
<dbReference type="EMBL" id="JAIXMP010000018">
    <property type="protein sequence ID" value="KAI9258944.1"/>
    <property type="molecule type" value="Genomic_DNA"/>
</dbReference>
<evidence type="ECO:0000313" key="2">
    <source>
        <dbReference type="Proteomes" id="UP001209540"/>
    </source>
</evidence>
<reference evidence="1" key="1">
    <citation type="journal article" date="2022" name="IScience">
        <title>Evolution of zygomycete secretomes and the origins of terrestrial fungal ecologies.</title>
        <authorList>
            <person name="Chang Y."/>
            <person name="Wang Y."/>
            <person name="Mondo S."/>
            <person name="Ahrendt S."/>
            <person name="Andreopoulos W."/>
            <person name="Barry K."/>
            <person name="Beard J."/>
            <person name="Benny G.L."/>
            <person name="Blankenship S."/>
            <person name="Bonito G."/>
            <person name="Cuomo C."/>
            <person name="Desiro A."/>
            <person name="Gervers K.A."/>
            <person name="Hundley H."/>
            <person name="Kuo A."/>
            <person name="LaButti K."/>
            <person name="Lang B.F."/>
            <person name="Lipzen A."/>
            <person name="O'Donnell K."/>
            <person name="Pangilinan J."/>
            <person name="Reynolds N."/>
            <person name="Sandor L."/>
            <person name="Smith M.E."/>
            <person name="Tsang A."/>
            <person name="Grigoriev I.V."/>
            <person name="Stajich J.E."/>
            <person name="Spatafora J.W."/>
        </authorList>
    </citation>
    <scope>NUCLEOTIDE SEQUENCE</scope>
    <source>
        <strain evidence="1">RSA 2281</strain>
    </source>
</reference>
<organism evidence="1 2">
    <name type="scientific">Phascolomyces articulosus</name>
    <dbReference type="NCBI Taxonomy" id="60185"/>
    <lineage>
        <taxon>Eukaryota</taxon>
        <taxon>Fungi</taxon>
        <taxon>Fungi incertae sedis</taxon>
        <taxon>Mucoromycota</taxon>
        <taxon>Mucoromycotina</taxon>
        <taxon>Mucoromycetes</taxon>
        <taxon>Mucorales</taxon>
        <taxon>Lichtheimiaceae</taxon>
        <taxon>Phascolomyces</taxon>
    </lineage>
</organism>
<accession>A0AAD5K6Z9</accession>
<keyword evidence="2" id="KW-1185">Reference proteome</keyword>
<sequence length="269" mass="30913">MSIVAIAKEACPNLIRLRYEGFNNELHVSTNIISCIQSLYLETYTTFDTKYITNVFKMCPQLTVVTILPREEITAFTLQNNYFGFDKTSITTPRYNNIKEKPDDDDVTDYDVIIMAGLDQGQWRFVNSWNMEMKLYQLAKLNCNSPFIANYQHCIALIIQNSPVLEHVALGSKPGGFRLFIEEHKKTWSALFFSGIEIGQVYDKYYATLLASIGSREWQYPEIRTEVSIYAMNQFVNKLKDIDRLKIITVVSTGAFTDGMMKLLQLALL</sequence>
<dbReference type="Proteomes" id="UP001209540">
    <property type="component" value="Unassembled WGS sequence"/>
</dbReference>
<evidence type="ECO:0000313" key="1">
    <source>
        <dbReference type="EMBL" id="KAI9258944.1"/>
    </source>
</evidence>
<proteinExistence type="predicted"/>
<protein>
    <submittedName>
        <fullName evidence="1">Uncharacterized protein</fullName>
    </submittedName>
</protein>